<protein>
    <recommendedName>
        <fullName evidence="2">Antitoxin</fullName>
    </recommendedName>
</protein>
<evidence type="ECO:0000313" key="4">
    <source>
        <dbReference type="Proteomes" id="UP000232638"/>
    </source>
</evidence>
<dbReference type="Gene3D" id="3.40.1620.10">
    <property type="entry name" value="YefM-like domain"/>
    <property type="match status" value="1"/>
</dbReference>
<dbReference type="Proteomes" id="UP000232638">
    <property type="component" value="Chromosome"/>
</dbReference>
<evidence type="ECO:0000256" key="2">
    <source>
        <dbReference type="RuleBase" id="RU362080"/>
    </source>
</evidence>
<proteinExistence type="inferred from homology"/>
<comment type="function">
    <text evidence="2">Antitoxin component of a type II toxin-antitoxin (TA) system.</text>
</comment>
<dbReference type="AlphaFoldDB" id="A0A2K8UFC1"/>
<evidence type="ECO:0000313" key="3">
    <source>
        <dbReference type="EMBL" id="AUB84274.1"/>
    </source>
</evidence>
<reference evidence="3 4" key="1">
    <citation type="submission" date="2017-03" db="EMBL/GenBank/DDBJ databases">
        <title>Complete genome sequence of Candidatus 'Thiodictyon syntrophicum' sp. nov. strain Cad16T, a photolithoautotroph purple sulfur bacterium isolated from an alpine meromictic lake.</title>
        <authorList>
            <person name="Luedin S.M."/>
            <person name="Pothier J.F."/>
            <person name="Danza F."/>
            <person name="Storelli N."/>
            <person name="Wittwer M."/>
            <person name="Tonolla M."/>
        </authorList>
    </citation>
    <scope>NUCLEOTIDE SEQUENCE [LARGE SCALE GENOMIC DNA]</scope>
    <source>
        <strain evidence="3 4">Cad16T</strain>
    </source>
</reference>
<dbReference type="KEGG" id="tsy:THSYN_27285"/>
<name>A0A2K8UFC1_9GAMM</name>
<organism evidence="3 4">
    <name type="scientific">Candidatus Thiodictyon syntrophicum</name>
    <dbReference type="NCBI Taxonomy" id="1166950"/>
    <lineage>
        <taxon>Bacteria</taxon>
        <taxon>Pseudomonadati</taxon>
        <taxon>Pseudomonadota</taxon>
        <taxon>Gammaproteobacteria</taxon>
        <taxon>Chromatiales</taxon>
        <taxon>Chromatiaceae</taxon>
        <taxon>Thiodictyon</taxon>
    </lineage>
</organism>
<gene>
    <name evidence="3" type="ORF">THSYN_27285</name>
</gene>
<accession>A0A2K8UFC1</accession>
<dbReference type="OrthoDB" id="71688at2"/>
<dbReference type="EMBL" id="CP020370">
    <property type="protein sequence ID" value="AUB84274.1"/>
    <property type="molecule type" value="Genomic_DNA"/>
</dbReference>
<dbReference type="InterPro" id="IPR036165">
    <property type="entry name" value="YefM-like_sf"/>
</dbReference>
<dbReference type="RefSeq" id="WP_100921936.1">
    <property type="nucleotide sequence ID" value="NZ_CP020370.1"/>
</dbReference>
<dbReference type="SUPFAM" id="SSF143120">
    <property type="entry name" value="YefM-like"/>
    <property type="match status" value="1"/>
</dbReference>
<comment type="similarity">
    <text evidence="1 2">Belongs to the phD/YefM antitoxin family.</text>
</comment>
<dbReference type="Pfam" id="PF02604">
    <property type="entry name" value="PhdYeFM_antitox"/>
    <property type="match status" value="1"/>
</dbReference>
<dbReference type="InterPro" id="IPR006442">
    <property type="entry name" value="Antitoxin_Phd/YefM"/>
</dbReference>
<dbReference type="NCBIfam" id="TIGR01552">
    <property type="entry name" value="phd_fam"/>
    <property type="match status" value="1"/>
</dbReference>
<keyword evidence="4" id="KW-1185">Reference proteome</keyword>
<evidence type="ECO:0000256" key="1">
    <source>
        <dbReference type="ARBA" id="ARBA00009981"/>
    </source>
</evidence>
<sequence length="97" mass="10920">MSDTSIVNAKARLPSLVQRAEAGEPVHITRRGKRVAVILSEQEFNRLTNALPKPTGYLDFLAGWRKRLQEDACEPLTDQEVASLRSKETGRDVSWDQ</sequence>